<dbReference type="EMBL" id="FNEW01000001">
    <property type="protein sequence ID" value="SDJ24758.1"/>
    <property type="molecule type" value="Genomic_DNA"/>
</dbReference>
<dbReference type="RefSeq" id="WP_092731713.1">
    <property type="nucleotide sequence ID" value="NZ_FNEW01000001.1"/>
</dbReference>
<gene>
    <name evidence="1" type="ORF">SAMN05428983_0807</name>
</gene>
<evidence type="ECO:0000313" key="2">
    <source>
        <dbReference type="Proteomes" id="UP000198917"/>
    </source>
</evidence>
<proteinExistence type="predicted"/>
<dbReference type="Gene3D" id="2.40.300.10">
    <property type="entry name" value="Head decoration protein D"/>
    <property type="match status" value="1"/>
</dbReference>
<accession>A0A7Z7BHI0</accession>
<dbReference type="Proteomes" id="UP000198917">
    <property type="component" value="Unassembled WGS sequence"/>
</dbReference>
<dbReference type="AlphaFoldDB" id="A0A7Z7BHI0"/>
<reference evidence="1 2" key="1">
    <citation type="submission" date="2016-10" db="EMBL/GenBank/DDBJ databases">
        <authorList>
            <person name="Varghese N."/>
            <person name="Submissions S."/>
        </authorList>
    </citation>
    <scope>NUCLEOTIDE SEQUENCE [LARGE SCALE GENOMIC DNA]</scope>
    <source>
        <strain evidence="1 2">PDC82</strain>
    </source>
</reference>
<evidence type="ECO:0000313" key="1">
    <source>
        <dbReference type="EMBL" id="SDJ24758.1"/>
    </source>
</evidence>
<organism evidence="1 2">
    <name type="scientific">Agrobacterium fabrum</name>
    <dbReference type="NCBI Taxonomy" id="1176649"/>
    <lineage>
        <taxon>Bacteria</taxon>
        <taxon>Pseudomonadati</taxon>
        <taxon>Pseudomonadota</taxon>
        <taxon>Alphaproteobacteria</taxon>
        <taxon>Hyphomicrobiales</taxon>
        <taxon>Rhizobiaceae</taxon>
        <taxon>Rhizobium/Agrobacterium group</taxon>
        <taxon>Agrobacterium</taxon>
        <taxon>Agrobacterium tumefaciens complex</taxon>
    </lineage>
</organism>
<dbReference type="SUPFAM" id="SSF51274">
    <property type="entry name" value="Head decoration protein D (gpD, major capsid protein D)"/>
    <property type="match status" value="1"/>
</dbReference>
<name>A0A7Z7BHI0_9HYPH</name>
<sequence>MANITPPYADPGRAAFEELDTYLQNHLLAGSHPELAPAYSFPIPLNANYAQFTVLGLNATGELVPAVTGSASPDDDVQAIGVLAHAVSRGGAGSPAVNGQVFYSGCFNQDALVWDDSFSTDALKQAAFRGAPTPTTIIVAKRA</sequence>
<dbReference type="Pfam" id="PF02924">
    <property type="entry name" value="HDPD"/>
    <property type="match status" value="1"/>
</dbReference>
<comment type="caution">
    <text evidence="1">The sequence shown here is derived from an EMBL/GenBank/DDBJ whole genome shotgun (WGS) entry which is preliminary data.</text>
</comment>
<dbReference type="InterPro" id="IPR036630">
    <property type="entry name" value="Head_decoration_D_sf"/>
</dbReference>
<protein>
    <submittedName>
        <fullName evidence="1">Bacteriophage lambda head decoration protein D</fullName>
    </submittedName>
</protein>
<dbReference type="InterPro" id="IPR004195">
    <property type="entry name" value="Head_decoration_D"/>
</dbReference>